<keyword evidence="10" id="KW-0328">Glycosyltransferase</keyword>
<organism evidence="10 11">
    <name type="scientific">Streptomyces griseus</name>
    <dbReference type="NCBI Taxonomy" id="1911"/>
    <lineage>
        <taxon>Bacteria</taxon>
        <taxon>Bacillati</taxon>
        <taxon>Actinomycetota</taxon>
        <taxon>Actinomycetes</taxon>
        <taxon>Kitasatosporales</taxon>
        <taxon>Streptomycetaceae</taxon>
        <taxon>Streptomyces</taxon>
    </lineage>
</organism>
<dbReference type="RefSeq" id="WP_115069909.1">
    <property type="nucleotide sequence ID" value="NZ_UHID01000009.1"/>
</dbReference>
<dbReference type="Proteomes" id="UP000254150">
    <property type="component" value="Unassembled WGS sequence"/>
</dbReference>
<dbReference type="AlphaFoldDB" id="A0A380PBS3"/>
<keyword evidence="4 9" id="KW-0812">Transmembrane</keyword>
<evidence type="ECO:0000313" key="10">
    <source>
        <dbReference type="EMBL" id="SUP62650.1"/>
    </source>
</evidence>
<evidence type="ECO:0000256" key="1">
    <source>
        <dbReference type="ARBA" id="ARBA00004651"/>
    </source>
</evidence>
<evidence type="ECO:0000256" key="3">
    <source>
        <dbReference type="ARBA" id="ARBA00022679"/>
    </source>
</evidence>
<evidence type="ECO:0000256" key="4">
    <source>
        <dbReference type="ARBA" id="ARBA00022692"/>
    </source>
</evidence>
<dbReference type="GO" id="GO:0016758">
    <property type="term" value="F:hexosyltransferase activity"/>
    <property type="evidence" value="ECO:0007669"/>
    <property type="project" value="InterPro"/>
</dbReference>
<evidence type="ECO:0000313" key="11">
    <source>
        <dbReference type="Proteomes" id="UP000254150"/>
    </source>
</evidence>
<feature type="transmembrane region" description="Helical" evidence="9">
    <location>
        <begin position="285"/>
        <end position="307"/>
    </location>
</feature>
<dbReference type="EC" id="2.4.1.-" evidence="10"/>
<feature type="region of interest" description="Disordered" evidence="8">
    <location>
        <begin position="414"/>
        <end position="452"/>
    </location>
</feature>
<protein>
    <submittedName>
        <fullName evidence="10">Membrane protein</fullName>
        <ecNumber evidence="10">2.4.1.-</ecNumber>
    </submittedName>
</protein>
<evidence type="ECO:0000256" key="8">
    <source>
        <dbReference type="SAM" id="MobiDB-lite"/>
    </source>
</evidence>
<evidence type="ECO:0000256" key="5">
    <source>
        <dbReference type="ARBA" id="ARBA00022989"/>
    </source>
</evidence>
<feature type="transmembrane region" description="Helical" evidence="9">
    <location>
        <begin position="358"/>
        <end position="375"/>
    </location>
</feature>
<dbReference type="EMBL" id="UHID01000009">
    <property type="protein sequence ID" value="SUP62650.1"/>
    <property type="molecule type" value="Genomic_DNA"/>
</dbReference>
<evidence type="ECO:0000256" key="2">
    <source>
        <dbReference type="ARBA" id="ARBA00022475"/>
    </source>
</evidence>
<feature type="transmembrane region" description="Helical" evidence="9">
    <location>
        <begin position="148"/>
        <end position="166"/>
    </location>
</feature>
<keyword evidence="5 9" id="KW-1133">Transmembrane helix</keyword>
<evidence type="ECO:0000256" key="6">
    <source>
        <dbReference type="ARBA" id="ARBA00023136"/>
    </source>
</evidence>
<dbReference type="GO" id="GO:0005886">
    <property type="term" value="C:plasma membrane"/>
    <property type="evidence" value="ECO:0007669"/>
    <property type="project" value="UniProtKB-SubCell"/>
</dbReference>
<feature type="transmembrane region" description="Helical" evidence="9">
    <location>
        <begin position="187"/>
        <end position="210"/>
    </location>
</feature>
<keyword evidence="6 9" id="KW-0472">Membrane</keyword>
<proteinExistence type="inferred from homology"/>
<keyword evidence="2" id="KW-1003">Cell membrane</keyword>
<evidence type="ECO:0000256" key="9">
    <source>
        <dbReference type="SAM" id="Phobius"/>
    </source>
</evidence>
<feature type="compositionally biased region" description="Basic and acidic residues" evidence="8">
    <location>
        <begin position="431"/>
        <end position="452"/>
    </location>
</feature>
<sequence length="452" mass="47575">MTAASPSRLRRTFPVRATALCLVSFAAFWVAQRLAGVTMVDLMVYRAEGRAVLDGADLYALRATENDLPATYPPFAALLFTPLPLLGTGLMRTLATAGNLLLLLALALLTLRLVTDRAGGRPLPPGLAWLGAPALAALAVWSEPVWTTLRYGQINLLITVLVLWDARYLPGGGPARGRRWAGAGIGLAAAIKLTPALFIAFLLLTGVVAAVRGGAARPWSVLARNAVLWFLGATALAAAVLPRDSWQFWSGTFMAADRAGHPEQTANQSLRGILARLLHTADPGLWWLAAALLVGAAGLGVAVGAALRGRPAWAATTCGATALLISPVSWSHHWVWCVPMAVLVLSEAVRLGGRWHRAGAAGLTTVFLTYALWWVPHGVERPELHQGPVEFVLSALYPLAALGFLAAAARVASRPGGAQGPDAEPAGRPVPEQRDPAGAEADRAGRQALAKE</sequence>
<comment type="similarity">
    <text evidence="7">Belongs to the glycosyltransferase 87 family.</text>
</comment>
<feature type="transmembrane region" description="Helical" evidence="9">
    <location>
        <begin position="89"/>
        <end position="111"/>
    </location>
</feature>
<evidence type="ECO:0000256" key="7">
    <source>
        <dbReference type="ARBA" id="ARBA00024033"/>
    </source>
</evidence>
<accession>A0A380PBS3</accession>
<feature type="transmembrane region" description="Helical" evidence="9">
    <location>
        <begin position="123"/>
        <end position="142"/>
    </location>
</feature>
<reference evidence="10 11" key="1">
    <citation type="submission" date="2018-06" db="EMBL/GenBank/DDBJ databases">
        <authorList>
            <consortium name="Pathogen Informatics"/>
            <person name="Doyle S."/>
        </authorList>
    </citation>
    <scope>NUCLEOTIDE SEQUENCE [LARGE SCALE GENOMIC DNA]</scope>
    <source>
        <strain evidence="10 11">NCTC7807</strain>
    </source>
</reference>
<dbReference type="InterPro" id="IPR018584">
    <property type="entry name" value="GT87"/>
</dbReference>
<feature type="transmembrane region" description="Helical" evidence="9">
    <location>
        <begin position="395"/>
        <end position="412"/>
    </location>
</feature>
<feature type="transmembrane region" description="Helical" evidence="9">
    <location>
        <begin position="222"/>
        <end position="241"/>
    </location>
</feature>
<gene>
    <name evidence="10" type="ORF">NCTC7807_05821</name>
</gene>
<keyword evidence="3 10" id="KW-0808">Transferase</keyword>
<comment type="subcellular location">
    <subcellularLocation>
        <location evidence="1">Cell membrane</location>
        <topology evidence="1">Multi-pass membrane protein</topology>
    </subcellularLocation>
</comment>
<dbReference type="Pfam" id="PF09594">
    <property type="entry name" value="GT87"/>
    <property type="match status" value="1"/>
</dbReference>
<name>A0A380PBS3_STRGR</name>